<keyword evidence="13" id="KW-1185">Reference proteome</keyword>
<proteinExistence type="predicted"/>
<keyword evidence="6" id="KW-0560">Oxidoreductase</keyword>
<dbReference type="VEuPathDB" id="VectorBase:AARA002193"/>
<evidence type="ECO:0000256" key="2">
    <source>
        <dbReference type="ARBA" id="ARBA00004141"/>
    </source>
</evidence>
<keyword evidence="4" id="KW-0479">Metal-binding</keyword>
<evidence type="ECO:0000256" key="1">
    <source>
        <dbReference type="ARBA" id="ARBA00001970"/>
    </source>
</evidence>
<evidence type="ECO:0000256" key="11">
    <source>
        <dbReference type="ARBA" id="ARBA00048044"/>
    </source>
</evidence>
<evidence type="ECO:0000256" key="6">
    <source>
        <dbReference type="ARBA" id="ARBA00023002"/>
    </source>
</evidence>
<dbReference type="PANTHER" id="PTHR23289">
    <property type="entry name" value="CYTOCHROME C OXIDASE ASSEMBLY PROTEIN COX15"/>
    <property type="match status" value="1"/>
</dbReference>
<organism evidence="12 13">
    <name type="scientific">Anopheles arabiensis</name>
    <name type="common">Mosquito</name>
    <dbReference type="NCBI Taxonomy" id="7173"/>
    <lineage>
        <taxon>Eukaryota</taxon>
        <taxon>Metazoa</taxon>
        <taxon>Ecdysozoa</taxon>
        <taxon>Arthropoda</taxon>
        <taxon>Hexapoda</taxon>
        <taxon>Insecta</taxon>
        <taxon>Pterygota</taxon>
        <taxon>Neoptera</taxon>
        <taxon>Endopterygota</taxon>
        <taxon>Diptera</taxon>
        <taxon>Nematocera</taxon>
        <taxon>Culicoidea</taxon>
        <taxon>Culicidae</taxon>
        <taxon>Anophelinae</taxon>
        <taxon>Anopheles</taxon>
    </lineage>
</organism>
<comment type="subcellular location">
    <subcellularLocation>
        <location evidence="2">Membrane</location>
        <topology evidence="2">Multi-pass membrane protein</topology>
    </subcellularLocation>
</comment>
<reference evidence="12" key="1">
    <citation type="submission" date="2022-08" db="UniProtKB">
        <authorList>
            <consortium name="EnsemblMetazoa"/>
        </authorList>
    </citation>
    <scope>IDENTIFICATION</scope>
    <source>
        <strain evidence="12">Dongola</strain>
    </source>
</reference>
<dbReference type="GO" id="GO:0005743">
    <property type="term" value="C:mitochondrial inner membrane"/>
    <property type="evidence" value="ECO:0007669"/>
    <property type="project" value="TreeGrafter"/>
</dbReference>
<dbReference type="SUPFAM" id="SSF50494">
    <property type="entry name" value="Trypsin-like serine proteases"/>
    <property type="match status" value="1"/>
</dbReference>
<comment type="pathway">
    <text evidence="10">Porphyrin-containing compound metabolism; heme A biosynthesis; heme A from heme O: step 1/1.</text>
</comment>
<evidence type="ECO:0000256" key="3">
    <source>
        <dbReference type="ARBA" id="ARBA00022692"/>
    </source>
</evidence>
<dbReference type="RefSeq" id="XP_040151391.1">
    <property type="nucleotide sequence ID" value="XM_040295457.1"/>
</dbReference>
<name>A0A182HLR1_ANOAR</name>
<dbReference type="KEGG" id="aara:120893512"/>
<dbReference type="GeneID" id="120893512"/>
<dbReference type="GO" id="GO:0016653">
    <property type="term" value="F:oxidoreductase activity, acting on NAD(P)H, heme protein as acceptor"/>
    <property type="evidence" value="ECO:0007669"/>
    <property type="project" value="TreeGrafter"/>
</dbReference>
<evidence type="ECO:0008006" key="14">
    <source>
        <dbReference type="Google" id="ProtNLM"/>
    </source>
</evidence>
<dbReference type="PANTHER" id="PTHR23289:SF2">
    <property type="entry name" value="CYTOCHROME C OXIDASE ASSEMBLY PROTEIN COX15 HOMOLOG"/>
    <property type="match status" value="1"/>
</dbReference>
<dbReference type="Pfam" id="PF02628">
    <property type="entry name" value="COX15-CtaA"/>
    <property type="match status" value="1"/>
</dbReference>
<keyword evidence="7" id="KW-0408">Iron</keyword>
<dbReference type="VEuPathDB" id="VectorBase:AARA21_000795"/>
<dbReference type="GO" id="GO:0046872">
    <property type="term" value="F:metal ion binding"/>
    <property type="evidence" value="ECO:0007669"/>
    <property type="project" value="UniProtKB-KW"/>
</dbReference>
<evidence type="ECO:0000313" key="13">
    <source>
        <dbReference type="Proteomes" id="UP000075840"/>
    </source>
</evidence>
<dbReference type="AlphaFoldDB" id="A0A182HLR1"/>
<dbReference type="Proteomes" id="UP000075840">
    <property type="component" value="Unassembled WGS sequence"/>
</dbReference>
<evidence type="ECO:0000313" key="12">
    <source>
        <dbReference type="EnsemblMetazoa" id="AARA002193-PA"/>
    </source>
</evidence>
<protein>
    <recommendedName>
        <fullName evidence="14">Cytochrome c oxidase assembly protein COX15</fullName>
    </recommendedName>
</protein>
<dbReference type="InterPro" id="IPR003780">
    <property type="entry name" value="COX15/CtaA_fam"/>
</dbReference>
<keyword evidence="3" id="KW-0812">Transmembrane</keyword>
<keyword evidence="9" id="KW-0472">Membrane</keyword>
<dbReference type="InterPro" id="IPR009003">
    <property type="entry name" value="Peptidase_S1_PA"/>
</dbReference>
<keyword evidence="8" id="KW-0350">Heme biosynthesis</keyword>
<evidence type="ECO:0000256" key="8">
    <source>
        <dbReference type="ARBA" id="ARBA00023133"/>
    </source>
</evidence>
<dbReference type="GO" id="GO:0120547">
    <property type="term" value="F:heme A synthase activity"/>
    <property type="evidence" value="ECO:0007669"/>
    <property type="project" value="UniProtKB-EC"/>
</dbReference>
<evidence type="ECO:0000256" key="10">
    <source>
        <dbReference type="ARBA" id="ARBA00044501"/>
    </source>
</evidence>
<sequence>MYNCLRLASCIARTGTTSTFSSFSAFKTISPARSFVSNALLVSKPNGGGITFRDATKVRLEKSLLTIGRTFRTPVSRYCTKPSVPQERGSKAVGYWLLGCSGMVFVAVILGGVTRLTESGLSMVTWKLLGEQMPRTDAEWQEEFDRYQQFPEFKLKNQDITMQEFKLIWYMEYGHRMWGRAIGAFYSIPALYFWTKGYFNKAMKIRVLAFGALIGAQGLMGWYMVKSGLEDRFHEESDVPRVSQYRLASHLGFAFVLYSLFLWSALDKLLPAQKLVGQIPAATFRFKGLAHATKAAVFLTALSGAFVAGLDAGLIYNSFPKMADRWIPSDILALSPALRNFTENPTTVQFDHRVLGTATLTLITGMFLLSRRRLLPPRAYKAATAVAAMGWMQVALGITTLLTYVPVPLAASHQSGSLVLLSLAIWLTHELKLVKRLPK</sequence>
<comment type="cofactor">
    <cofactor evidence="1">
        <name>heme b</name>
        <dbReference type="ChEBI" id="CHEBI:60344"/>
    </cofactor>
</comment>
<dbReference type="InterPro" id="IPR023754">
    <property type="entry name" value="HemeA_Synthase_type2"/>
</dbReference>
<evidence type="ECO:0000256" key="7">
    <source>
        <dbReference type="ARBA" id="ARBA00023004"/>
    </source>
</evidence>
<keyword evidence="5" id="KW-1133">Transmembrane helix</keyword>
<accession>A0A182HLR1</accession>
<evidence type="ECO:0000256" key="4">
    <source>
        <dbReference type="ARBA" id="ARBA00022723"/>
    </source>
</evidence>
<dbReference type="EnsemblMetazoa" id="AARA002193-RA">
    <property type="protein sequence ID" value="AARA002193-PA"/>
    <property type="gene ID" value="AARA002193"/>
</dbReference>
<comment type="catalytic activity">
    <reaction evidence="11">
        <text>Fe(II)-heme o + 2 A + H2O = Fe(II)-heme a + 2 AH2</text>
        <dbReference type="Rhea" id="RHEA:63388"/>
        <dbReference type="ChEBI" id="CHEBI:13193"/>
        <dbReference type="ChEBI" id="CHEBI:15377"/>
        <dbReference type="ChEBI" id="CHEBI:17499"/>
        <dbReference type="ChEBI" id="CHEBI:60530"/>
        <dbReference type="ChEBI" id="CHEBI:61715"/>
        <dbReference type="EC" id="1.17.99.9"/>
    </reaction>
    <physiologicalReaction direction="left-to-right" evidence="11">
        <dbReference type="Rhea" id="RHEA:63389"/>
    </physiologicalReaction>
</comment>
<evidence type="ECO:0000256" key="5">
    <source>
        <dbReference type="ARBA" id="ARBA00022989"/>
    </source>
</evidence>
<dbReference type="GO" id="GO:0006784">
    <property type="term" value="P:heme A biosynthetic process"/>
    <property type="evidence" value="ECO:0007669"/>
    <property type="project" value="InterPro"/>
</dbReference>
<evidence type="ECO:0000256" key="9">
    <source>
        <dbReference type="ARBA" id="ARBA00023136"/>
    </source>
</evidence>
<dbReference type="EMBL" id="APCN01000911">
    <property type="status" value="NOT_ANNOTATED_CDS"/>
    <property type="molecule type" value="Genomic_DNA"/>
</dbReference>